<evidence type="ECO:0000313" key="4">
    <source>
        <dbReference type="Proteomes" id="UP000315017"/>
    </source>
</evidence>
<dbReference type="RefSeq" id="WP_145088214.1">
    <property type="nucleotide sequence ID" value="NZ_CP036274.1"/>
</dbReference>
<dbReference type="Gene3D" id="2.80.10.50">
    <property type="match status" value="1"/>
</dbReference>
<keyword evidence="4" id="KW-1185">Reference proteome</keyword>
<dbReference type="SUPFAM" id="SSF50370">
    <property type="entry name" value="Ricin B-like lectins"/>
    <property type="match status" value="1"/>
</dbReference>
<feature type="transmembrane region" description="Helical" evidence="1">
    <location>
        <begin position="185"/>
        <end position="205"/>
    </location>
</feature>
<gene>
    <name evidence="3" type="ORF">ETAA8_24550</name>
</gene>
<sequence>MKSFDPYHAWLGIPPKDQPPNHYRLLGLELFEADGKVIENAADRQRTFVKQYQSGPQGPISQKLMNELSQAMICLLNPASKAKYDDALKATLQPATPTVATTALPLPTVPITPVGAAVAPRPVSLPLPPPPPLLPQPSLAPQPIRPVLASVKPVVAPTAPIREPQPSFSKSKFSKPAKRENASPAVMTLIAFGAVAVCAGVIVLINSGGPAVPKQTAKVQPTKTKPDKIAVTRPVPKFVPPIAKKITEPPPAKPAEVAKVPDPDVKQLEPVALVPPATVDPPAPLTPPVVESVSLEQAHANYARERDEFSKAILSFFAKQEEAASGVEKLTNEVIAAREAYLTRSIVPEYVPAQDLAEIIAARASVEQTFVSLLKEAKAAGDQARLDKLHAELTEFMATESAVIGDVIQRFPDCWFRLINENSGLVLGVKNEGRHRGSELGQLKDDPTNHLLHWRSAQWNGSKPRLKNRQTDMVVNVPASDRAQGRTLLQWTVTNGDNEMVRMEYKGSFYAIRLTFSGHYVSVAAARVDDSARIIQWKWHDGKEQHWKLVRVLPELDSL</sequence>
<keyword evidence="1" id="KW-0812">Transmembrane</keyword>
<feature type="domain" description="Ricin B lectin" evidence="2">
    <location>
        <begin position="415"/>
        <end position="491"/>
    </location>
</feature>
<evidence type="ECO:0000313" key="3">
    <source>
        <dbReference type="EMBL" id="QDU27368.1"/>
    </source>
</evidence>
<dbReference type="InterPro" id="IPR000772">
    <property type="entry name" value="Ricin_B_lectin"/>
</dbReference>
<dbReference type="EMBL" id="CP036274">
    <property type="protein sequence ID" value="QDU27368.1"/>
    <property type="molecule type" value="Genomic_DNA"/>
</dbReference>
<accession>A0A517YAW0</accession>
<keyword evidence="1" id="KW-1133">Transmembrane helix</keyword>
<evidence type="ECO:0000256" key="1">
    <source>
        <dbReference type="SAM" id="Phobius"/>
    </source>
</evidence>
<dbReference type="InterPro" id="IPR035992">
    <property type="entry name" value="Ricin_B-like_lectins"/>
</dbReference>
<evidence type="ECO:0000259" key="2">
    <source>
        <dbReference type="Pfam" id="PF14200"/>
    </source>
</evidence>
<organism evidence="3 4">
    <name type="scientific">Anatilimnocola aggregata</name>
    <dbReference type="NCBI Taxonomy" id="2528021"/>
    <lineage>
        <taxon>Bacteria</taxon>
        <taxon>Pseudomonadati</taxon>
        <taxon>Planctomycetota</taxon>
        <taxon>Planctomycetia</taxon>
        <taxon>Pirellulales</taxon>
        <taxon>Pirellulaceae</taxon>
        <taxon>Anatilimnocola</taxon>
    </lineage>
</organism>
<protein>
    <recommendedName>
        <fullName evidence="2">Ricin B lectin domain-containing protein</fullName>
    </recommendedName>
</protein>
<dbReference type="AlphaFoldDB" id="A0A517YAW0"/>
<dbReference type="Pfam" id="PF14200">
    <property type="entry name" value="RicinB_lectin_2"/>
    <property type="match status" value="1"/>
</dbReference>
<dbReference type="Proteomes" id="UP000315017">
    <property type="component" value="Chromosome"/>
</dbReference>
<dbReference type="KEGG" id="aagg:ETAA8_24550"/>
<reference evidence="3 4" key="1">
    <citation type="submission" date="2019-02" db="EMBL/GenBank/DDBJ databases">
        <title>Deep-cultivation of Planctomycetes and their phenomic and genomic characterization uncovers novel biology.</title>
        <authorList>
            <person name="Wiegand S."/>
            <person name="Jogler M."/>
            <person name="Boedeker C."/>
            <person name="Pinto D."/>
            <person name="Vollmers J."/>
            <person name="Rivas-Marin E."/>
            <person name="Kohn T."/>
            <person name="Peeters S.H."/>
            <person name="Heuer A."/>
            <person name="Rast P."/>
            <person name="Oberbeckmann S."/>
            <person name="Bunk B."/>
            <person name="Jeske O."/>
            <person name="Meyerdierks A."/>
            <person name="Storesund J.E."/>
            <person name="Kallscheuer N."/>
            <person name="Luecker S."/>
            <person name="Lage O.M."/>
            <person name="Pohl T."/>
            <person name="Merkel B.J."/>
            <person name="Hornburger P."/>
            <person name="Mueller R.-W."/>
            <person name="Bruemmer F."/>
            <person name="Labrenz M."/>
            <person name="Spormann A.M."/>
            <person name="Op den Camp H."/>
            <person name="Overmann J."/>
            <person name="Amann R."/>
            <person name="Jetten M.S.M."/>
            <person name="Mascher T."/>
            <person name="Medema M.H."/>
            <person name="Devos D.P."/>
            <person name="Kaster A.-K."/>
            <person name="Ovreas L."/>
            <person name="Rohde M."/>
            <person name="Galperin M.Y."/>
            <person name="Jogler C."/>
        </authorList>
    </citation>
    <scope>NUCLEOTIDE SEQUENCE [LARGE SCALE GENOMIC DNA]</scope>
    <source>
        <strain evidence="3 4">ETA_A8</strain>
    </source>
</reference>
<keyword evidence="1" id="KW-0472">Membrane</keyword>
<name>A0A517YAW0_9BACT</name>
<proteinExistence type="predicted"/>
<dbReference type="OrthoDB" id="291302at2"/>